<accession>C5S4F6</accession>
<gene>
    <name evidence="1" type="ORF">AM305_02708</name>
</gene>
<protein>
    <recommendedName>
        <fullName evidence="3">Transposase</fullName>
    </recommendedName>
</protein>
<proteinExistence type="predicted"/>
<dbReference type="EMBL" id="ACQL01000135">
    <property type="protein sequence ID" value="EER46227.1"/>
    <property type="molecule type" value="Genomic_DNA"/>
</dbReference>
<name>C5S4F6_9PAST</name>
<reference evidence="1 2" key="1">
    <citation type="journal article" date="2010" name="Vet. Microbiol.">
        <title>Production of haemolysins by strains of the Actinobacillus minor/porcitonsillarum complex.</title>
        <authorList>
            <person name="Arya G."/>
            <person name="Niven D.F."/>
        </authorList>
    </citation>
    <scope>NUCLEOTIDE SEQUENCE [LARGE SCALE GENOMIC DNA]</scope>
    <source>
        <strain evidence="1 2">NM305</strain>
    </source>
</reference>
<feature type="non-terminal residue" evidence="1">
    <location>
        <position position="1"/>
    </location>
</feature>
<dbReference type="AlphaFoldDB" id="C5S4F6"/>
<dbReference type="Proteomes" id="UP000005532">
    <property type="component" value="Unassembled WGS sequence"/>
</dbReference>
<comment type="caution">
    <text evidence="1">The sequence shown here is derived from an EMBL/GenBank/DDBJ whole genome shotgun (WGS) entry which is preliminary data.</text>
</comment>
<organism evidence="1 2">
    <name type="scientific">Actinobacillus minor NM305</name>
    <dbReference type="NCBI Taxonomy" id="637911"/>
    <lineage>
        <taxon>Bacteria</taxon>
        <taxon>Pseudomonadati</taxon>
        <taxon>Pseudomonadota</taxon>
        <taxon>Gammaproteobacteria</taxon>
        <taxon>Pasteurellales</taxon>
        <taxon>Pasteurellaceae</taxon>
        <taxon>Actinobacillus</taxon>
    </lineage>
</organism>
<sequence>KTTNRLENLLGQLKEKISHHAGLTKRYKIMFIKDFLNKKSC</sequence>
<evidence type="ECO:0000313" key="1">
    <source>
        <dbReference type="EMBL" id="EER46227.1"/>
    </source>
</evidence>
<evidence type="ECO:0008006" key="3">
    <source>
        <dbReference type="Google" id="ProtNLM"/>
    </source>
</evidence>
<evidence type="ECO:0000313" key="2">
    <source>
        <dbReference type="Proteomes" id="UP000005532"/>
    </source>
</evidence>